<evidence type="ECO:0000313" key="2">
    <source>
        <dbReference type="Proteomes" id="UP001234297"/>
    </source>
</evidence>
<dbReference type="Proteomes" id="UP001234297">
    <property type="component" value="Chromosome 9"/>
</dbReference>
<accession>A0ACC2KF91</accession>
<reference evidence="1 2" key="1">
    <citation type="journal article" date="2022" name="Hortic Res">
        <title>A haplotype resolved chromosomal level avocado genome allows analysis of novel avocado genes.</title>
        <authorList>
            <person name="Nath O."/>
            <person name="Fletcher S.J."/>
            <person name="Hayward A."/>
            <person name="Shaw L.M."/>
            <person name="Masouleh A.K."/>
            <person name="Furtado A."/>
            <person name="Henry R.J."/>
            <person name="Mitter N."/>
        </authorList>
    </citation>
    <scope>NUCLEOTIDE SEQUENCE [LARGE SCALE GENOMIC DNA]</scope>
    <source>
        <strain evidence="2">cv. Hass</strain>
    </source>
</reference>
<keyword evidence="2" id="KW-1185">Reference proteome</keyword>
<evidence type="ECO:0000313" key="1">
    <source>
        <dbReference type="EMBL" id="KAJ8619573.1"/>
    </source>
</evidence>
<name>A0ACC2KF91_PERAE</name>
<organism evidence="1 2">
    <name type="scientific">Persea americana</name>
    <name type="common">Avocado</name>
    <dbReference type="NCBI Taxonomy" id="3435"/>
    <lineage>
        <taxon>Eukaryota</taxon>
        <taxon>Viridiplantae</taxon>
        <taxon>Streptophyta</taxon>
        <taxon>Embryophyta</taxon>
        <taxon>Tracheophyta</taxon>
        <taxon>Spermatophyta</taxon>
        <taxon>Magnoliopsida</taxon>
        <taxon>Magnoliidae</taxon>
        <taxon>Laurales</taxon>
        <taxon>Lauraceae</taxon>
        <taxon>Persea</taxon>
    </lineage>
</organism>
<dbReference type="EMBL" id="CM056817">
    <property type="protein sequence ID" value="KAJ8619573.1"/>
    <property type="molecule type" value="Genomic_DNA"/>
</dbReference>
<proteinExistence type="predicted"/>
<gene>
    <name evidence="1" type="ORF">MRB53_028102</name>
</gene>
<comment type="caution">
    <text evidence="1">The sequence shown here is derived from an EMBL/GenBank/DDBJ whole genome shotgun (WGS) entry which is preliminary data.</text>
</comment>
<sequence length="603" mass="69253">MRTTHTTSLYTAKVQSETNKENGREQAEDKIQSNSEPEFTNFDKDRTESQFASDQIWATYDTNACMTLYGRIKRIISEQSKLDVIWLQPCPDPDNQDEVDWALEDLPFACGNFKNGRKGPVDFSLFSYLVSCDEGRDRGSYKIICPRKGDIWALFKDWDIKWSSEPDMHREYCKYEVVQVLSYYEKETGLKVACMSLRPQRVLLMGEWEMDDVPLPALFEQARTIHSMASESLVDQEALRKGCRMLQKCDEMIGKLGLFSANETKEDISTTNLKYLLVPYFLGELTEKVTQDDRIQVLKISQNRLKEFISFCEAFELVPEEELDSQVQHGPDSFASRRAKKIARFKRQKAAESKLQEIKERKERRARSTRAAALSAPIEAGEEDSLDDDGEEEREAWLTTLSLALCKAFDLLEMLKKEEEMLSAVKEQQLQEGDEEIVRVVLDERTKKAETWHRNAAIQAQFSKPAQPITCATFAQDVIEGRAKASQAHEHKHQPLIFGPASLVGGKLTSERERMAAQVFQPGHRLPTMSIEEAGLREMEMMKRWQERNAKYFEEANSSWHKDPRQPAVDDDDEAAEEKARAWDDWKDDHPRGAGNKKLTPCG</sequence>
<protein>
    <submittedName>
        <fullName evidence="1">Uncharacterized protein</fullName>
    </submittedName>
</protein>